<feature type="transmembrane region" description="Helical" evidence="1">
    <location>
        <begin position="20"/>
        <end position="52"/>
    </location>
</feature>
<keyword evidence="1" id="KW-0812">Transmembrane</keyword>
<keyword evidence="1" id="KW-1133">Transmembrane helix</keyword>
<feature type="transmembrane region" description="Helical" evidence="1">
    <location>
        <begin position="121"/>
        <end position="141"/>
    </location>
</feature>
<sequence>MSQTPLGGLIADDRTNAAIAWLLVVAIAAIGVAAFLTGGVLWATFAAVLVTLAVLPPIAFRSSLVMLPWEVLLLAGLPVLGLAVGSDRLTGHFTSYLSVAAIALVVAVELQLFTSVRMTPGFAVVFVVVTTMATAGLWALLRWSVAQTLGIPFTADHDAVMWEFVYSALAGLGAGVVFELYFRRFARHDQRLRDRSATITEADDG</sequence>
<dbReference type="EMBL" id="NXNI01000001">
    <property type="protein sequence ID" value="PCR90204.1"/>
    <property type="molecule type" value="Genomic_DNA"/>
</dbReference>
<keyword evidence="3" id="KW-1185">Reference proteome</keyword>
<name>A0A2A5QTR7_9EURY</name>
<feature type="transmembrane region" description="Helical" evidence="1">
    <location>
        <begin position="96"/>
        <end position="114"/>
    </location>
</feature>
<evidence type="ECO:0000313" key="3">
    <source>
        <dbReference type="Proteomes" id="UP000219689"/>
    </source>
</evidence>
<comment type="caution">
    <text evidence="2">The sequence shown here is derived from an EMBL/GenBank/DDBJ whole genome shotgun (WGS) entry which is preliminary data.</text>
</comment>
<dbReference type="AlphaFoldDB" id="A0A2A5QTR7"/>
<proteinExistence type="predicted"/>
<evidence type="ECO:0000256" key="1">
    <source>
        <dbReference type="SAM" id="Phobius"/>
    </source>
</evidence>
<gene>
    <name evidence="2" type="ORF">CP557_06385</name>
</gene>
<dbReference type="OrthoDB" id="342532at2157"/>
<reference evidence="2 3" key="1">
    <citation type="submission" date="2017-09" db="EMBL/GenBank/DDBJ databases">
        <title>Genome sequences of Natrinema ejinorence JCM 13890T.</title>
        <authorList>
            <person name="Roh S.W."/>
            <person name="Kim Y.B."/>
            <person name="Kim J.Y."/>
        </authorList>
    </citation>
    <scope>NUCLEOTIDE SEQUENCE [LARGE SCALE GENOMIC DNA]</scope>
    <source>
        <strain evidence="2 3">JCM 13890</strain>
    </source>
</reference>
<protein>
    <submittedName>
        <fullName evidence="2">Uncharacterized protein</fullName>
    </submittedName>
</protein>
<dbReference type="RefSeq" id="WP_097379150.1">
    <property type="nucleotide sequence ID" value="NZ_NXNI01000001.1"/>
</dbReference>
<dbReference type="GeneID" id="63182254"/>
<dbReference type="Proteomes" id="UP000219689">
    <property type="component" value="Unassembled WGS sequence"/>
</dbReference>
<accession>A0A2A5QTR7</accession>
<feature type="transmembrane region" description="Helical" evidence="1">
    <location>
        <begin position="161"/>
        <end position="182"/>
    </location>
</feature>
<organism evidence="2 3">
    <name type="scientific">Natrinema ejinorense</name>
    <dbReference type="NCBI Taxonomy" id="373386"/>
    <lineage>
        <taxon>Archaea</taxon>
        <taxon>Methanobacteriati</taxon>
        <taxon>Methanobacteriota</taxon>
        <taxon>Stenosarchaea group</taxon>
        <taxon>Halobacteria</taxon>
        <taxon>Halobacteriales</taxon>
        <taxon>Natrialbaceae</taxon>
        <taxon>Natrinema</taxon>
    </lineage>
</organism>
<feature type="transmembrane region" description="Helical" evidence="1">
    <location>
        <begin position="64"/>
        <end position="84"/>
    </location>
</feature>
<keyword evidence="1" id="KW-0472">Membrane</keyword>
<evidence type="ECO:0000313" key="2">
    <source>
        <dbReference type="EMBL" id="PCR90204.1"/>
    </source>
</evidence>